<gene>
    <name evidence="2" type="ORF">SETIT_9G094400v2</name>
</gene>
<protein>
    <submittedName>
        <fullName evidence="2">Uncharacterized protein</fullName>
    </submittedName>
</protein>
<accession>A0A368SEQ0</accession>
<feature type="compositionally biased region" description="Gly residues" evidence="1">
    <location>
        <begin position="60"/>
        <end position="70"/>
    </location>
</feature>
<feature type="compositionally biased region" description="Basic and acidic residues" evidence="1">
    <location>
        <begin position="38"/>
        <end position="59"/>
    </location>
</feature>
<dbReference type="AlphaFoldDB" id="A0A368SEQ0"/>
<feature type="region of interest" description="Disordered" evidence="1">
    <location>
        <begin position="1"/>
        <end position="72"/>
    </location>
</feature>
<reference evidence="2" key="1">
    <citation type="journal article" date="2012" name="Nat. Biotechnol.">
        <title>Reference genome sequence of the model plant Setaria.</title>
        <authorList>
            <person name="Bennetzen J.L."/>
            <person name="Schmutz J."/>
            <person name="Wang H."/>
            <person name="Percifield R."/>
            <person name="Hawkins J."/>
            <person name="Pontaroli A.C."/>
            <person name="Estep M."/>
            <person name="Feng L."/>
            <person name="Vaughn J.N."/>
            <person name="Grimwood J."/>
            <person name="Jenkins J."/>
            <person name="Barry K."/>
            <person name="Lindquist E."/>
            <person name="Hellsten U."/>
            <person name="Deshpande S."/>
            <person name="Wang X."/>
            <person name="Wu X."/>
            <person name="Mitros T."/>
            <person name="Triplett J."/>
            <person name="Yang X."/>
            <person name="Ye C.Y."/>
            <person name="Mauro-Herrera M."/>
            <person name="Wang L."/>
            <person name="Li P."/>
            <person name="Sharma M."/>
            <person name="Sharma R."/>
            <person name="Ronald P.C."/>
            <person name="Panaud O."/>
            <person name="Kellogg E.A."/>
            <person name="Brutnell T.P."/>
            <person name="Doust A.N."/>
            <person name="Tuskan G.A."/>
            <person name="Rokhsar D."/>
            <person name="Devos K.M."/>
        </authorList>
    </citation>
    <scope>NUCLEOTIDE SEQUENCE [LARGE SCALE GENOMIC DNA]</scope>
    <source>
        <strain evidence="2">Yugu1</strain>
    </source>
</reference>
<dbReference type="EMBL" id="CM003536">
    <property type="protein sequence ID" value="RCV40925.1"/>
    <property type="molecule type" value="Genomic_DNA"/>
</dbReference>
<feature type="compositionally biased region" description="Polar residues" evidence="1">
    <location>
        <begin position="1"/>
        <end position="23"/>
    </location>
</feature>
<feature type="region of interest" description="Disordered" evidence="1">
    <location>
        <begin position="106"/>
        <end position="126"/>
    </location>
</feature>
<organism evidence="2">
    <name type="scientific">Setaria italica</name>
    <name type="common">Foxtail millet</name>
    <name type="synonym">Panicum italicum</name>
    <dbReference type="NCBI Taxonomy" id="4555"/>
    <lineage>
        <taxon>Eukaryota</taxon>
        <taxon>Viridiplantae</taxon>
        <taxon>Streptophyta</taxon>
        <taxon>Embryophyta</taxon>
        <taxon>Tracheophyta</taxon>
        <taxon>Spermatophyta</taxon>
        <taxon>Magnoliopsida</taxon>
        <taxon>Liliopsida</taxon>
        <taxon>Poales</taxon>
        <taxon>Poaceae</taxon>
        <taxon>PACMAD clade</taxon>
        <taxon>Panicoideae</taxon>
        <taxon>Panicodae</taxon>
        <taxon>Paniceae</taxon>
        <taxon>Cenchrinae</taxon>
        <taxon>Setaria</taxon>
    </lineage>
</organism>
<name>A0A368SEQ0_SETIT</name>
<evidence type="ECO:0000313" key="2">
    <source>
        <dbReference type="EMBL" id="RCV40925.1"/>
    </source>
</evidence>
<sequence length="169" mass="18132">MRHAISATTEWKNSDRTNSSPARSNPHRQAGITHQRKEKINPRPDEPPFLHTEPREEPRAGGGSIGGRVGGETTVLAAPFGWRTTGARSAADEHGAAEKVLRLKEHRDLTVDSGPRRRGRRPPGLFPTDTASLAGSCLHRGSAGGLLASPWILRTTIASQPAGGTRCQV</sequence>
<proteinExistence type="predicted"/>
<evidence type="ECO:0000256" key="1">
    <source>
        <dbReference type="SAM" id="MobiDB-lite"/>
    </source>
</evidence>
<reference evidence="2" key="2">
    <citation type="submission" date="2015-07" db="EMBL/GenBank/DDBJ databases">
        <authorList>
            <person name="Noorani M."/>
        </authorList>
    </citation>
    <scope>NUCLEOTIDE SEQUENCE</scope>
    <source>
        <strain evidence="2">Yugu1</strain>
    </source>
</reference>